<dbReference type="EMBL" id="JAFEKC020000024">
    <property type="protein sequence ID" value="KAK0507365.1"/>
    <property type="molecule type" value="Genomic_DNA"/>
</dbReference>
<sequence length="100" mass="10808">MSDEARKDFTSKAQEKLTPESEKSTLDKAKEGVTNAGDQVAGAVQPEDDKSLSQKVSDSTSSKPGEESYVETAKKTVNDAVEYVEKTATDLYNKVAESTK</sequence>
<organism evidence="2 3">
    <name type="scientific">Cladonia borealis</name>
    <dbReference type="NCBI Taxonomy" id="184061"/>
    <lineage>
        <taxon>Eukaryota</taxon>
        <taxon>Fungi</taxon>
        <taxon>Dikarya</taxon>
        <taxon>Ascomycota</taxon>
        <taxon>Pezizomycotina</taxon>
        <taxon>Lecanoromycetes</taxon>
        <taxon>OSLEUM clade</taxon>
        <taxon>Lecanoromycetidae</taxon>
        <taxon>Lecanorales</taxon>
        <taxon>Lecanorineae</taxon>
        <taxon>Cladoniaceae</taxon>
        <taxon>Cladonia</taxon>
    </lineage>
</organism>
<evidence type="ECO:0000313" key="2">
    <source>
        <dbReference type="EMBL" id="KAK0507365.1"/>
    </source>
</evidence>
<dbReference type="AlphaFoldDB" id="A0AA39QSP1"/>
<dbReference type="Gene3D" id="6.10.280.100">
    <property type="match status" value="1"/>
</dbReference>
<dbReference type="InterPro" id="IPR007250">
    <property type="entry name" value="HSP9_HSP12"/>
</dbReference>
<evidence type="ECO:0000313" key="3">
    <source>
        <dbReference type="Proteomes" id="UP001166286"/>
    </source>
</evidence>
<feature type="compositionally biased region" description="Basic and acidic residues" evidence="1">
    <location>
        <begin position="1"/>
        <end position="31"/>
    </location>
</feature>
<keyword evidence="3" id="KW-1185">Reference proteome</keyword>
<feature type="region of interest" description="Disordered" evidence="1">
    <location>
        <begin position="1"/>
        <end position="72"/>
    </location>
</feature>
<dbReference type="Proteomes" id="UP001166286">
    <property type="component" value="Unassembled WGS sequence"/>
</dbReference>
<protein>
    <submittedName>
        <fullName evidence="2">Uncharacterized protein</fullName>
    </submittedName>
</protein>
<gene>
    <name evidence="2" type="ORF">JMJ35_010403</name>
</gene>
<comment type="caution">
    <text evidence="2">The sequence shown here is derived from an EMBL/GenBank/DDBJ whole genome shotgun (WGS) entry which is preliminary data.</text>
</comment>
<proteinExistence type="predicted"/>
<name>A0AA39QSP1_9LECA</name>
<feature type="compositionally biased region" description="Polar residues" evidence="1">
    <location>
        <begin position="53"/>
        <end position="63"/>
    </location>
</feature>
<reference evidence="2" key="1">
    <citation type="submission" date="2023-03" db="EMBL/GenBank/DDBJ databases">
        <title>Complete genome of Cladonia borealis.</title>
        <authorList>
            <person name="Park H."/>
        </authorList>
    </citation>
    <scope>NUCLEOTIDE SEQUENCE</scope>
    <source>
        <strain evidence="2">ANT050790</strain>
    </source>
</reference>
<accession>A0AA39QSP1</accession>
<dbReference type="Pfam" id="PF04119">
    <property type="entry name" value="HSP9_HSP12"/>
    <property type="match status" value="1"/>
</dbReference>
<dbReference type="PIRSF" id="PIRSF002590">
    <property type="entry name" value="HSP9/HSP12_fun"/>
    <property type="match status" value="1"/>
</dbReference>
<evidence type="ECO:0000256" key="1">
    <source>
        <dbReference type="SAM" id="MobiDB-lite"/>
    </source>
</evidence>